<dbReference type="GO" id="GO:0004497">
    <property type="term" value="F:monooxygenase activity"/>
    <property type="evidence" value="ECO:0007669"/>
    <property type="project" value="UniProtKB-KW"/>
</dbReference>
<evidence type="ECO:0000259" key="2">
    <source>
        <dbReference type="SMART" id="SM00903"/>
    </source>
</evidence>
<keyword evidence="1 3" id="KW-0560">Oxidoreductase</keyword>
<dbReference type="STRING" id="631454.N177_2976"/>
<evidence type="ECO:0000313" key="3">
    <source>
        <dbReference type="EMBL" id="ESR23746.1"/>
    </source>
</evidence>
<dbReference type="GO" id="GO:0042602">
    <property type="term" value="F:riboflavin reductase (NADPH) activity"/>
    <property type="evidence" value="ECO:0007669"/>
    <property type="project" value="TreeGrafter"/>
</dbReference>
<evidence type="ECO:0000256" key="1">
    <source>
        <dbReference type="ARBA" id="ARBA00023002"/>
    </source>
</evidence>
<feature type="domain" description="Flavin reductase like" evidence="2">
    <location>
        <begin position="14"/>
        <end position="157"/>
    </location>
</feature>
<keyword evidence="3" id="KW-0503">Monooxygenase</keyword>
<dbReference type="SUPFAM" id="SSF50475">
    <property type="entry name" value="FMN-binding split barrel"/>
    <property type="match status" value="1"/>
</dbReference>
<dbReference type="EC" id="1.14.13.-" evidence="3"/>
<dbReference type="Gene3D" id="3.90.79.10">
    <property type="entry name" value="Nucleoside Triphosphate Pyrophosphohydrolase"/>
    <property type="match status" value="1"/>
</dbReference>
<accession>V4RC50</accession>
<sequence length="309" mass="32720">MSEADLQRDLRSAFGTFATGVTVVTTLDATETPRGFTANSFASVSLDPPLVSVCIARKAASYEAFATARSFAVNVLADGQKHVSAAFGSRSGTKFDGIGWRRGETGSPLIDGAVAHFDCVAHDQVEAGDHLILIGRVVGYDHTAANPLGYCRGAYVSFALASEAVAAASAPGRTRIGAIVEYEGSLYLPLVEGQPLPPTASRLGHSGDPDSLVGRLARDGLTAEFPFVFAVFEETGSGEQNVYYRGQAKSVSDQARRHLVPLGALDPSLIEGRAVRTMMERYLRERREDAFGVYVGDTEAGAVSRLANA</sequence>
<dbReference type="PANTHER" id="PTHR30466:SF1">
    <property type="entry name" value="FMN REDUCTASE (NADH) RUTF"/>
    <property type="match status" value="1"/>
</dbReference>
<dbReference type="OrthoDB" id="9792858at2"/>
<dbReference type="EMBL" id="AWXZ01000038">
    <property type="protein sequence ID" value="ESR23746.1"/>
    <property type="molecule type" value="Genomic_DNA"/>
</dbReference>
<gene>
    <name evidence="3" type="ORF">N177_2976</name>
</gene>
<dbReference type="GO" id="GO:0010181">
    <property type="term" value="F:FMN binding"/>
    <property type="evidence" value="ECO:0007669"/>
    <property type="project" value="InterPro"/>
</dbReference>
<dbReference type="RefSeq" id="WP_023433099.1">
    <property type="nucleotide sequence ID" value="NZ_AWXZ01000038.1"/>
</dbReference>
<dbReference type="Gene3D" id="2.30.110.10">
    <property type="entry name" value="Electron Transport, Fmn-binding Protein, Chain A"/>
    <property type="match status" value="1"/>
</dbReference>
<dbReference type="Pfam" id="PF01613">
    <property type="entry name" value="Flavin_Reduct"/>
    <property type="match status" value="1"/>
</dbReference>
<protein>
    <submittedName>
        <fullName evidence="3">Nitrilotriacetate monooxygenase component B</fullName>
        <ecNumber evidence="3">1.14.13.-</ecNumber>
    </submittedName>
</protein>
<proteinExistence type="predicted"/>
<dbReference type="eggNOG" id="COG1853">
    <property type="taxonomic scope" value="Bacteria"/>
</dbReference>
<comment type="caution">
    <text evidence="3">The sequence shown here is derived from an EMBL/GenBank/DDBJ whole genome shotgun (WGS) entry which is preliminary data.</text>
</comment>
<reference evidence="3 4" key="1">
    <citation type="journal article" date="2014" name="Genome Announc.">
        <title>Draft Genome Sequence of Lutibaculum baratangense Strain AMV1T, Isolated from a Mud Volcano in Andamans, India.</title>
        <authorList>
            <person name="Singh A."/>
            <person name="Sreenivas A."/>
            <person name="Sathyanarayana Reddy G."/>
            <person name="Pinnaka A.K."/>
            <person name="Shivaji S."/>
        </authorList>
    </citation>
    <scope>NUCLEOTIDE SEQUENCE [LARGE SCALE GENOMIC DNA]</scope>
    <source>
        <strain evidence="3 4">AMV1</strain>
    </source>
</reference>
<keyword evidence="4" id="KW-1185">Reference proteome</keyword>
<dbReference type="InterPro" id="IPR002563">
    <property type="entry name" value="Flavin_Rdtase-like_dom"/>
</dbReference>
<dbReference type="AlphaFoldDB" id="V4RC50"/>
<organism evidence="3 4">
    <name type="scientific">Lutibaculum baratangense AMV1</name>
    <dbReference type="NCBI Taxonomy" id="631454"/>
    <lineage>
        <taxon>Bacteria</taxon>
        <taxon>Pseudomonadati</taxon>
        <taxon>Pseudomonadota</taxon>
        <taxon>Alphaproteobacteria</taxon>
        <taxon>Hyphomicrobiales</taxon>
        <taxon>Tepidamorphaceae</taxon>
        <taxon>Lutibaculum</taxon>
    </lineage>
</organism>
<dbReference type="InterPro" id="IPR012349">
    <property type="entry name" value="Split_barrel_FMN-bd"/>
</dbReference>
<dbReference type="Proteomes" id="UP000017819">
    <property type="component" value="Unassembled WGS sequence"/>
</dbReference>
<evidence type="ECO:0000313" key="4">
    <source>
        <dbReference type="Proteomes" id="UP000017819"/>
    </source>
</evidence>
<dbReference type="PANTHER" id="PTHR30466">
    <property type="entry name" value="FLAVIN REDUCTASE"/>
    <property type="match status" value="1"/>
</dbReference>
<name>V4RC50_9HYPH</name>
<dbReference type="SMART" id="SM00903">
    <property type="entry name" value="Flavin_Reduct"/>
    <property type="match status" value="1"/>
</dbReference>
<dbReference type="InterPro" id="IPR050268">
    <property type="entry name" value="NADH-dep_flavin_reductase"/>
</dbReference>